<feature type="compositionally biased region" description="Basic and acidic residues" evidence="1">
    <location>
        <begin position="1"/>
        <end position="26"/>
    </location>
</feature>
<comment type="caution">
    <text evidence="2">The sequence shown here is derived from an EMBL/GenBank/DDBJ whole genome shotgun (WGS) entry which is preliminary data.</text>
</comment>
<evidence type="ECO:0000313" key="2">
    <source>
        <dbReference type="EMBL" id="KAE9344008.1"/>
    </source>
</evidence>
<evidence type="ECO:0000256" key="1">
    <source>
        <dbReference type="SAM" id="MobiDB-lite"/>
    </source>
</evidence>
<accession>A0A6A4FUL7</accession>
<proteinExistence type="predicted"/>
<protein>
    <submittedName>
        <fullName evidence="2">Uncharacterized protein</fullName>
    </submittedName>
</protein>
<dbReference type="Proteomes" id="UP000434957">
    <property type="component" value="Unassembled WGS sequence"/>
</dbReference>
<evidence type="ECO:0000313" key="3">
    <source>
        <dbReference type="Proteomes" id="UP000434957"/>
    </source>
</evidence>
<dbReference type="EMBL" id="QXFT01000436">
    <property type="protein sequence ID" value="KAE9344008.1"/>
    <property type="molecule type" value="Genomic_DNA"/>
</dbReference>
<dbReference type="Pfam" id="PF14223">
    <property type="entry name" value="Retrotran_gag_2"/>
    <property type="match status" value="1"/>
</dbReference>
<reference evidence="2 3" key="1">
    <citation type="submission" date="2018-08" db="EMBL/GenBank/DDBJ databases">
        <title>Genomic investigation of the strawberry pathogen Phytophthora fragariae indicates pathogenicity is determined by transcriptional variation in three key races.</title>
        <authorList>
            <person name="Adams T.M."/>
            <person name="Armitage A.D."/>
            <person name="Sobczyk M.K."/>
            <person name="Bates H.J."/>
            <person name="Dunwell J.M."/>
            <person name="Nellist C.F."/>
            <person name="Harrison R.J."/>
        </authorList>
    </citation>
    <scope>NUCLEOTIDE SEQUENCE [LARGE SCALE GENOMIC DNA]</scope>
    <source>
        <strain evidence="2 3">SCRP333</strain>
    </source>
</reference>
<sequence length="226" mass="25386">MRARATRDKDLPDEAALHEGERRAAPADETLIQSITAAVVRALTAQPVVGQAGPLLEQSVGQSSPAPPPRPQRNLDSELVASVPTDAVTPGAGGWQAGQIQLASTKFDGRVENWSRWKTEKQTIFHWQELQQLVQGRERFVEERARHDESWKKCYETRERKAHTEIVLSLHGDLLDRFKSDIETANPAQVWAALLRTYDGTQGTNAVYLKQDLYARRLRQGEQVTK</sequence>
<name>A0A6A4FUL7_9STRA</name>
<dbReference type="AlphaFoldDB" id="A0A6A4FUL7"/>
<organism evidence="2 3">
    <name type="scientific">Phytophthora rubi</name>
    <dbReference type="NCBI Taxonomy" id="129364"/>
    <lineage>
        <taxon>Eukaryota</taxon>
        <taxon>Sar</taxon>
        <taxon>Stramenopiles</taxon>
        <taxon>Oomycota</taxon>
        <taxon>Peronosporomycetes</taxon>
        <taxon>Peronosporales</taxon>
        <taxon>Peronosporaceae</taxon>
        <taxon>Phytophthora</taxon>
    </lineage>
</organism>
<gene>
    <name evidence="2" type="ORF">PR003_g8673</name>
</gene>
<keyword evidence="3" id="KW-1185">Reference proteome</keyword>
<feature type="region of interest" description="Disordered" evidence="1">
    <location>
        <begin position="1"/>
        <end position="28"/>
    </location>
</feature>